<dbReference type="Pfam" id="PF01417">
    <property type="entry name" value="ENTH"/>
    <property type="match status" value="1"/>
</dbReference>
<feature type="region of interest" description="Disordered" evidence="1">
    <location>
        <begin position="150"/>
        <end position="174"/>
    </location>
</feature>
<feature type="domain" description="ENTH" evidence="2">
    <location>
        <begin position="16"/>
        <end position="149"/>
    </location>
</feature>
<dbReference type="GO" id="GO:0005543">
    <property type="term" value="F:phospholipid binding"/>
    <property type="evidence" value="ECO:0007669"/>
    <property type="project" value="TreeGrafter"/>
</dbReference>
<feature type="compositionally biased region" description="Low complexity" evidence="1">
    <location>
        <begin position="279"/>
        <end position="289"/>
    </location>
</feature>
<feature type="compositionally biased region" description="Polar residues" evidence="1">
    <location>
        <begin position="500"/>
        <end position="510"/>
    </location>
</feature>
<dbReference type="Gene3D" id="1.25.40.90">
    <property type="match status" value="1"/>
</dbReference>
<evidence type="ECO:0000313" key="3">
    <source>
        <dbReference type="EMBL" id="RKP13565.1"/>
    </source>
</evidence>
<feature type="compositionally biased region" description="Low complexity" evidence="1">
    <location>
        <begin position="195"/>
        <end position="213"/>
    </location>
</feature>
<feature type="compositionally biased region" description="Basic residues" evidence="1">
    <location>
        <begin position="151"/>
        <end position="160"/>
    </location>
</feature>
<feature type="compositionally biased region" description="Polar residues" evidence="1">
    <location>
        <begin position="249"/>
        <end position="265"/>
    </location>
</feature>
<dbReference type="GO" id="GO:0030125">
    <property type="term" value="C:clathrin vesicle coat"/>
    <property type="evidence" value="ECO:0007669"/>
    <property type="project" value="TreeGrafter"/>
</dbReference>
<feature type="compositionally biased region" description="Low complexity" evidence="1">
    <location>
        <begin position="335"/>
        <end position="345"/>
    </location>
</feature>
<evidence type="ECO:0000313" key="4">
    <source>
        <dbReference type="Proteomes" id="UP000267251"/>
    </source>
</evidence>
<dbReference type="OrthoDB" id="4033880at2759"/>
<evidence type="ECO:0000256" key="1">
    <source>
        <dbReference type="SAM" id="MobiDB-lite"/>
    </source>
</evidence>
<dbReference type="GO" id="GO:0005768">
    <property type="term" value="C:endosome"/>
    <property type="evidence" value="ECO:0007669"/>
    <property type="project" value="TreeGrafter"/>
</dbReference>
<dbReference type="SUPFAM" id="SSF48464">
    <property type="entry name" value="ENTH/VHS domain"/>
    <property type="match status" value="1"/>
</dbReference>
<feature type="region of interest" description="Disordered" evidence="1">
    <location>
        <begin position="473"/>
        <end position="542"/>
    </location>
</feature>
<gene>
    <name evidence="3" type="ORF">BJ684DRAFT_19952</name>
</gene>
<dbReference type="GO" id="GO:0030276">
    <property type="term" value="F:clathrin binding"/>
    <property type="evidence" value="ECO:0007669"/>
    <property type="project" value="TreeGrafter"/>
</dbReference>
<dbReference type="PANTHER" id="PTHR12276">
    <property type="entry name" value="EPSIN/ENT-RELATED"/>
    <property type="match status" value="1"/>
</dbReference>
<evidence type="ECO:0000259" key="2">
    <source>
        <dbReference type="PROSITE" id="PS50942"/>
    </source>
</evidence>
<dbReference type="CDD" id="cd16992">
    <property type="entry name" value="ENTH_Ent3"/>
    <property type="match status" value="1"/>
</dbReference>
<dbReference type="GO" id="GO:0006897">
    <property type="term" value="P:endocytosis"/>
    <property type="evidence" value="ECO:0007669"/>
    <property type="project" value="TreeGrafter"/>
</dbReference>
<dbReference type="InterPro" id="IPR008942">
    <property type="entry name" value="ENTH_VHS"/>
</dbReference>
<dbReference type="FunFam" id="1.25.40.90:FF:000006">
    <property type="entry name" value="Clathrin interactor 1"/>
    <property type="match status" value="1"/>
</dbReference>
<dbReference type="GO" id="GO:0005886">
    <property type="term" value="C:plasma membrane"/>
    <property type="evidence" value="ECO:0007669"/>
    <property type="project" value="TreeGrafter"/>
</dbReference>
<feature type="compositionally biased region" description="Polar residues" evidence="1">
    <location>
        <begin position="352"/>
        <end position="363"/>
    </location>
</feature>
<dbReference type="PROSITE" id="PS50942">
    <property type="entry name" value="ENTH"/>
    <property type="match status" value="1"/>
</dbReference>
<feature type="compositionally biased region" description="Low complexity" evidence="1">
    <location>
        <begin position="474"/>
        <end position="498"/>
    </location>
</feature>
<dbReference type="SMART" id="SM00273">
    <property type="entry name" value="ENTH"/>
    <property type="match status" value="1"/>
</dbReference>
<dbReference type="Proteomes" id="UP000267251">
    <property type="component" value="Unassembled WGS sequence"/>
</dbReference>
<feature type="region of interest" description="Disordered" evidence="1">
    <location>
        <begin position="195"/>
        <end position="214"/>
    </location>
</feature>
<dbReference type="AlphaFoldDB" id="A0A4P9Y3U8"/>
<dbReference type="PANTHER" id="PTHR12276:SF45">
    <property type="entry name" value="CLATHRIN INTERACTOR 1"/>
    <property type="match status" value="1"/>
</dbReference>
<proteinExistence type="predicted"/>
<keyword evidence="4" id="KW-1185">Reference proteome</keyword>
<dbReference type="EMBL" id="KZ987990">
    <property type="protein sequence ID" value="RKP13565.1"/>
    <property type="molecule type" value="Genomic_DNA"/>
</dbReference>
<name>A0A4P9Y3U8_9FUNG</name>
<sequence>MSSLWEVKDLFAKVKASVLNYTEYEAKVHEATNNEAWGASSTLMQEIAQGTYNYQYFNEIMPTVYKRFVEKEPHQWRQIYKALTLLEYLVKNGAERVVDDARSRIRTISALRSFHYIDNNGKDQGLNVRNRSKELVNLLNETDSIKFERAKAKHNRKKYQGHSSTAMTSGGGYSGAGGDNGFGSRYGGFGSESIPGTGSYSSSSSPSSSSARSNITFRDASGTNAALRAAESRRSENLSRNGGAGLNAGKSTSPADASPETSKQPEISLLDFDDGGFDAPASSSSNSAPDGQEIGKDDDFGDFQTIDAGNGGDEDEFGGFEQASASSGPDPFAPTPSSATAPSFSGLDDLASLQSMSTASTGTFDPFGGSIPAMAPNPGGPGSPISSSAAGMRGLTSGLQSLSMGQSNPSMGPSNVSMGLSNPSMPPLNHSSSTTSSILGSTKSSAASSSSKGGGLSSLDDLWASTKAGSFDILSSKPAPSSSSSSTSATGGDSAGLSGNSGISPGSGTASPSPFNHISGSSSSSTPAASSPPVEDKWGSLI</sequence>
<accession>A0A4P9Y3U8</accession>
<organism evidence="3 4">
    <name type="scientific">Piptocephalis cylindrospora</name>
    <dbReference type="NCBI Taxonomy" id="1907219"/>
    <lineage>
        <taxon>Eukaryota</taxon>
        <taxon>Fungi</taxon>
        <taxon>Fungi incertae sedis</taxon>
        <taxon>Zoopagomycota</taxon>
        <taxon>Zoopagomycotina</taxon>
        <taxon>Zoopagomycetes</taxon>
        <taxon>Zoopagales</taxon>
        <taxon>Piptocephalidaceae</taxon>
        <taxon>Piptocephalis</taxon>
    </lineage>
</organism>
<reference evidence="4" key="1">
    <citation type="journal article" date="2018" name="Nat. Microbiol.">
        <title>Leveraging single-cell genomics to expand the fungal tree of life.</title>
        <authorList>
            <person name="Ahrendt S.R."/>
            <person name="Quandt C.A."/>
            <person name="Ciobanu D."/>
            <person name="Clum A."/>
            <person name="Salamov A."/>
            <person name="Andreopoulos B."/>
            <person name="Cheng J.F."/>
            <person name="Woyke T."/>
            <person name="Pelin A."/>
            <person name="Henrissat B."/>
            <person name="Reynolds N.K."/>
            <person name="Benny G.L."/>
            <person name="Smith M.E."/>
            <person name="James T.Y."/>
            <person name="Grigoriev I.V."/>
        </authorList>
    </citation>
    <scope>NUCLEOTIDE SEQUENCE [LARGE SCALE GENOMIC DNA]</scope>
</reference>
<feature type="compositionally biased region" description="Low complexity" evidence="1">
    <location>
        <begin position="431"/>
        <end position="451"/>
    </location>
</feature>
<dbReference type="InterPro" id="IPR013809">
    <property type="entry name" value="ENTH"/>
</dbReference>
<protein>
    <recommendedName>
        <fullName evidence="2">ENTH domain-containing protein</fullName>
    </recommendedName>
</protein>
<feature type="region of interest" description="Disordered" evidence="1">
    <location>
        <begin position="225"/>
        <end position="461"/>
    </location>
</feature>
<feature type="compositionally biased region" description="Polar residues" evidence="1">
    <location>
        <begin position="397"/>
        <end position="423"/>
    </location>
</feature>
<feature type="compositionally biased region" description="Low complexity" evidence="1">
    <location>
        <begin position="511"/>
        <end position="533"/>
    </location>
</feature>